<keyword evidence="2" id="KW-0472">Membrane</keyword>
<evidence type="ECO:0000259" key="3">
    <source>
        <dbReference type="Pfam" id="PF13399"/>
    </source>
</evidence>
<feature type="domain" description="LytR/CpsA/Psr regulator C-terminal" evidence="3">
    <location>
        <begin position="93"/>
        <end position="178"/>
    </location>
</feature>
<evidence type="ECO:0000313" key="4">
    <source>
        <dbReference type="EMBL" id="ATG53919.1"/>
    </source>
</evidence>
<dbReference type="RefSeq" id="WP_096798398.1">
    <property type="nucleotide sequence ID" value="NZ_CP023564.1"/>
</dbReference>
<keyword evidence="5" id="KW-1185">Reference proteome</keyword>
<dbReference type="Gene3D" id="3.30.70.2390">
    <property type="match status" value="1"/>
</dbReference>
<evidence type="ECO:0000256" key="1">
    <source>
        <dbReference type="SAM" id="MobiDB-lite"/>
    </source>
</evidence>
<gene>
    <name evidence="4" type="ORF">CFK41_03355</name>
</gene>
<dbReference type="KEGG" id="bgg:CFK41_03355"/>
<feature type="region of interest" description="Disordered" evidence="1">
    <location>
        <begin position="1"/>
        <end position="23"/>
    </location>
</feature>
<dbReference type="EMBL" id="CP023564">
    <property type="protein sequence ID" value="ATG53919.1"/>
    <property type="molecule type" value="Genomic_DNA"/>
</dbReference>
<keyword evidence="2" id="KW-0812">Transmembrane</keyword>
<dbReference type="InterPro" id="IPR027381">
    <property type="entry name" value="LytR/CpsA/Psr_C"/>
</dbReference>
<dbReference type="Proteomes" id="UP000217889">
    <property type="component" value="Chromosome"/>
</dbReference>
<protein>
    <recommendedName>
        <fullName evidence="3">LytR/CpsA/Psr regulator C-terminal domain-containing protein</fullName>
    </recommendedName>
</protein>
<keyword evidence="2" id="KW-1133">Transmembrane helix</keyword>
<feature type="transmembrane region" description="Helical" evidence="2">
    <location>
        <begin position="33"/>
        <end position="54"/>
    </location>
</feature>
<sequence>MSSSHRDAHPYGRSSDDVRRRDQRLRRTRRLRVTQLTIFAVLTVVLIAIGAYAVGELSRPMDEPGVISPKDFKASPTAITCPEDGALPQPPGEVTVTVLNGTSRSGLAGTISEQLAERGYTVGKPGNTRQSTGPATVVHGPDGYLAALSVQAQFPDATLKLDEKIEGNEVNLLIGDGYSALQEEPAAAAVLKKPAKMPEGC</sequence>
<dbReference type="Pfam" id="PF13399">
    <property type="entry name" value="LytR_C"/>
    <property type="match status" value="1"/>
</dbReference>
<accession>A0A291GUN4</accession>
<proteinExistence type="predicted"/>
<feature type="compositionally biased region" description="Basic and acidic residues" evidence="1">
    <location>
        <begin position="1"/>
        <end position="20"/>
    </location>
</feature>
<evidence type="ECO:0000256" key="2">
    <source>
        <dbReference type="SAM" id="Phobius"/>
    </source>
</evidence>
<evidence type="ECO:0000313" key="5">
    <source>
        <dbReference type="Proteomes" id="UP000217889"/>
    </source>
</evidence>
<dbReference type="OrthoDB" id="3267444at2"/>
<reference evidence="4 5" key="1">
    <citation type="journal article" date="2014" name="Int. J. Syst. Evol. Microbiol.">
        <title>Brachybacterium ginsengisoli sp. nov., isolated from soil of a ginseng field.</title>
        <authorList>
            <person name="Hoang V.A."/>
            <person name="Kim Y.J."/>
            <person name="Nguyen N.L."/>
            <person name="Yang D.C."/>
        </authorList>
    </citation>
    <scope>NUCLEOTIDE SEQUENCE [LARGE SCALE GENOMIC DNA]</scope>
    <source>
        <strain evidence="4 5">DCY80</strain>
    </source>
</reference>
<dbReference type="AlphaFoldDB" id="A0A291GUN4"/>
<name>A0A291GUN4_9MICO</name>
<organism evidence="4 5">
    <name type="scientific">Brachybacterium ginsengisoli</name>
    <dbReference type="NCBI Taxonomy" id="1331682"/>
    <lineage>
        <taxon>Bacteria</taxon>
        <taxon>Bacillati</taxon>
        <taxon>Actinomycetota</taxon>
        <taxon>Actinomycetes</taxon>
        <taxon>Micrococcales</taxon>
        <taxon>Dermabacteraceae</taxon>
        <taxon>Brachybacterium</taxon>
    </lineage>
</organism>